<dbReference type="Gene3D" id="1.25.40.10">
    <property type="entry name" value="Tetratricopeptide repeat domain"/>
    <property type="match status" value="2"/>
</dbReference>
<dbReference type="SMART" id="SM00028">
    <property type="entry name" value="TPR"/>
    <property type="match status" value="7"/>
</dbReference>
<name>A0A7G8BK88_9BACT</name>
<keyword evidence="4" id="KW-1185">Reference proteome</keyword>
<evidence type="ECO:0000313" key="4">
    <source>
        <dbReference type="Proteomes" id="UP000515312"/>
    </source>
</evidence>
<accession>A0A7G8BK88</accession>
<dbReference type="Pfam" id="PF14559">
    <property type="entry name" value="TPR_19"/>
    <property type="match status" value="1"/>
</dbReference>
<dbReference type="PANTHER" id="PTHR12558">
    <property type="entry name" value="CELL DIVISION CYCLE 16,23,27"/>
    <property type="match status" value="1"/>
</dbReference>
<dbReference type="InterPro" id="IPR019734">
    <property type="entry name" value="TPR_rpt"/>
</dbReference>
<dbReference type="Proteomes" id="UP000515312">
    <property type="component" value="Chromosome"/>
</dbReference>
<dbReference type="AlphaFoldDB" id="A0A7G8BK88"/>
<dbReference type="SUPFAM" id="SSF48452">
    <property type="entry name" value="TPR-like"/>
    <property type="match status" value="1"/>
</dbReference>
<evidence type="ECO:0000313" key="3">
    <source>
        <dbReference type="EMBL" id="QNI32958.1"/>
    </source>
</evidence>
<evidence type="ECO:0000256" key="1">
    <source>
        <dbReference type="PROSITE-ProRule" id="PRU00339"/>
    </source>
</evidence>
<sequence length="393" mass="43281">MPIFPPRRNRFPFALVLLSMALTLGVSAQSADDEVTPQVQELYAQAKAAQQHGDNATAIQKYRAMLKLAPHLAPAYNNLGMLYFGQHDYTQAAQVLEQGLKLNPDMPTASAMLGLSYSQLGENEKAEPLLEAAVRANPNDDNAQMALAHTLINLKRYDEATPYLKTYLDRNPKDQQAWYLLGKTYLQLSQDALGKINQIDPNSVTAHIIAGEIDESMHNYDGALVEYKKAIDAAPQQPGTHEHMGNAFWVTGKWDSAQTEFKAELANDPSNCGARWKLANAMLEANAPAQDALAELNRVVEQCPTLMQARVDRARALVKLGKQDDALPDLLLAEKDSPDEPSIHFLLSNVYRAQGKTSDAQQEMRTYGKLQREASEAVAGQASDAINIKSNSH</sequence>
<keyword evidence="1" id="KW-0802">TPR repeat</keyword>
<feature type="chain" id="PRO_5028902190" evidence="2">
    <location>
        <begin position="29"/>
        <end position="393"/>
    </location>
</feature>
<dbReference type="EMBL" id="CP060394">
    <property type="protein sequence ID" value="QNI32958.1"/>
    <property type="molecule type" value="Genomic_DNA"/>
</dbReference>
<dbReference type="KEGG" id="adin:H7849_02940"/>
<organism evidence="3 4">
    <name type="scientific">Alloacidobacterium dinghuense</name>
    <dbReference type="NCBI Taxonomy" id="2763107"/>
    <lineage>
        <taxon>Bacteria</taxon>
        <taxon>Pseudomonadati</taxon>
        <taxon>Acidobacteriota</taxon>
        <taxon>Terriglobia</taxon>
        <taxon>Terriglobales</taxon>
        <taxon>Acidobacteriaceae</taxon>
        <taxon>Alloacidobacterium</taxon>
    </lineage>
</organism>
<gene>
    <name evidence="3" type="ORF">H7849_02940</name>
</gene>
<dbReference type="InterPro" id="IPR011990">
    <property type="entry name" value="TPR-like_helical_dom_sf"/>
</dbReference>
<keyword evidence="2" id="KW-0732">Signal</keyword>
<feature type="signal peptide" evidence="2">
    <location>
        <begin position="1"/>
        <end position="28"/>
    </location>
</feature>
<evidence type="ECO:0000256" key="2">
    <source>
        <dbReference type="SAM" id="SignalP"/>
    </source>
</evidence>
<reference evidence="3 4" key="1">
    <citation type="submission" date="2020-08" db="EMBL/GenBank/DDBJ databases">
        <title>Edaphobacter telluris sp. nov. and Acidobacterium dinghuensis sp. nov., two acidobacteria isolated from forest soil.</title>
        <authorList>
            <person name="Fu J."/>
            <person name="Qiu L."/>
        </authorList>
    </citation>
    <scope>NUCLEOTIDE SEQUENCE [LARGE SCALE GENOMIC DNA]</scope>
    <source>
        <strain evidence="3">4Y35</strain>
    </source>
</reference>
<proteinExistence type="predicted"/>
<dbReference type="PANTHER" id="PTHR12558:SF13">
    <property type="entry name" value="CELL DIVISION CYCLE PROTEIN 27 HOMOLOG"/>
    <property type="match status" value="1"/>
</dbReference>
<dbReference type="Pfam" id="PF13432">
    <property type="entry name" value="TPR_16"/>
    <property type="match status" value="2"/>
</dbReference>
<feature type="repeat" description="TPR" evidence="1">
    <location>
        <begin position="107"/>
        <end position="140"/>
    </location>
</feature>
<feature type="repeat" description="TPR" evidence="1">
    <location>
        <begin position="204"/>
        <end position="237"/>
    </location>
</feature>
<feature type="repeat" description="TPR" evidence="1">
    <location>
        <begin position="73"/>
        <end position="106"/>
    </location>
</feature>
<dbReference type="PROSITE" id="PS50293">
    <property type="entry name" value="TPR_REGION"/>
    <property type="match status" value="1"/>
</dbReference>
<dbReference type="PROSITE" id="PS50005">
    <property type="entry name" value="TPR"/>
    <property type="match status" value="3"/>
</dbReference>
<protein>
    <submittedName>
        <fullName evidence="3">Tetratricopeptide repeat protein</fullName>
    </submittedName>
</protein>
<dbReference type="RefSeq" id="WP_186744012.1">
    <property type="nucleotide sequence ID" value="NZ_CP060394.1"/>
</dbReference>